<sequence>MFLPKLLLLALCVSVAVAGSHSSSSSSSEETKIKNKRGKCTEVVERPPSGDCILIESLKKILEKIEIDAKIKLEFQALITTINTKIILNEAYSALDIFVLASYRLKTFLLKYEAILAQIEYLEIGTWGSVHDLFVISTEIKGETAESLIVAEVGAKTEIVIVLEQISVFLSEELQEIVGQIVADLDVVFVGTLPYPKKMAQIGKIFKKFIKEYPGLAFIPSLKIGKWGSFAEFFDVTAQYERIELIPEVVKRVPDGDHKVVSLILELEASLTVASYKWTKLERKVLRMFFASLKYETLAESLSEQQIVKIVSTHFLELVKIEPSLLARLRGIQIGGESGFGTFGNLIDLFVFLSLENAKLSTIAPSSTVSGITVSSETTSSGDPEPTTEAVESTPEVTESSTQSAGPTDVTEPPLKGDCAAAETEKLVIIPAGGNANQTIIISSYYGASDAWENEMIRLNFQVFIHQVATKIIANSAVPPSEKIAKVVSLLEEFVASDELRRQLVMGIVIQGWGTNDQLIKCE</sequence>
<gene>
    <name evidence="3" type="ORF">QR680_014194</name>
</gene>
<dbReference type="AlphaFoldDB" id="A0AA39I807"/>
<feature type="chain" id="PRO_5041349194" evidence="2">
    <location>
        <begin position="19"/>
        <end position="523"/>
    </location>
</feature>
<feature type="signal peptide" evidence="2">
    <location>
        <begin position="1"/>
        <end position="18"/>
    </location>
</feature>
<keyword evidence="2" id="KW-0732">Signal</keyword>
<protein>
    <submittedName>
        <fullName evidence="3">Uncharacterized protein</fullName>
    </submittedName>
</protein>
<evidence type="ECO:0000313" key="4">
    <source>
        <dbReference type="Proteomes" id="UP001175271"/>
    </source>
</evidence>
<evidence type="ECO:0000313" key="3">
    <source>
        <dbReference type="EMBL" id="KAK0419530.1"/>
    </source>
</evidence>
<dbReference type="EMBL" id="JAUCMV010000002">
    <property type="protein sequence ID" value="KAK0419530.1"/>
    <property type="molecule type" value="Genomic_DNA"/>
</dbReference>
<name>A0AA39I807_9BILA</name>
<keyword evidence="4" id="KW-1185">Reference proteome</keyword>
<reference evidence="3" key="1">
    <citation type="submission" date="2023-06" db="EMBL/GenBank/DDBJ databases">
        <title>Genomic analysis of the entomopathogenic nematode Steinernema hermaphroditum.</title>
        <authorList>
            <person name="Schwarz E.M."/>
            <person name="Heppert J.K."/>
            <person name="Baniya A."/>
            <person name="Schwartz H.T."/>
            <person name="Tan C.-H."/>
            <person name="Antoshechkin I."/>
            <person name="Sternberg P.W."/>
            <person name="Goodrich-Blair H."/>
            <person name="Dillman A.R."/>
        </authorList>
    </citation>
    <scope>NUCLEOTIDE SEQUENCE</scope>
    <source>
        <strain evidence="3">PS9179</strain>
        <tissue evidence="3">Whole animal</tissue>
    </source>
</reference>
<feature type="compositionally biased region" description="Polar residues" evidence="1">
    <location>
        <begin position="395"/>
        <end position="406"/>
    </location>
</feature>
<accession>A0AA39I807</accession>
<comment type="caution">
    <text evidence="3">The sequence shown here is derived from an EMBL/GenBank/DDBJ whole genome shotgun (WGS) entry which is preliminary data.</text>
</comment>
<feature type="region of interest" description="Disordered" evidence="1">
    <location>
        <begin position="372"/>
        <end position="416"/>
    </location>
</feature>
<evidence type="ECO:0000256" key="2">
    <source>
        <dbReference type="SAM" id="SignalP"/>
    </source>
</evidence>
<proteinExistence type="predicted"/>
<dbReference type="Proteomes" id="UP001175271">
    <property type="component" value="Unassembled WGS sequence"/>
</dbReference>
<organism evidence="3 4">
    <name type="scientific">Steinernema hermaphroditum</name>
    <dbReference type="NCBI Taxonomy" id="289476"/>
    <lineage>
        <taxon>Eukaryota</taxon>
        <taxon>Metazoa</taxon>
        <taxon>Ecdysozoa</taxon>
        <taxon>Nematoda</taxon>
        <taxon>Chromadorea</taxon>
        <taxon>Rhabditida</taxon>
        <taxon>Tylenchina</taxon>
        <taxon>Panagrolaimomorpha</taxon>
        <taxon>Strongyloidoidea</taxon>
        <taxon>Steinernematidae</taxon>
        <taxon>Steinernema</taxon>
    </lineage>
</organism>
<evidence type="ECO:0000256" key="1">
    <source>
        <dbReference type="SAM" id="MobiDB-lite"/>
    </source>
</evidence>
<feature type="compositionally biased region" description="Polar residues" evidence="1">
    <location>
        <begin position="372"/>
        <end position="382"/>
    </location>
</feature>